<gene>
    <name evidence="2" type="ORF">F0Q34_11400</name>
</gene>
<reference evidence="2 3" key="1">
    <citation type="journal article" date="2015" name="Int. J. Syst. Evol. Microbiol.">
        <title>Roseomonas oryzae sp. nov., isolated from paddy rhizosphere soil.</title>
        <authorList>
            <person name="Ramaprasad E.V."/>
            <person name="Sasikala Ch."/>
            <person name="Ramana Ch.V."/>
        </authorList>
    </citation>
    <scope>NUCLEOTIDE SEQUENCE [LARGE SCALE GENOMIC DNA]</scope>
    <source>
        <strain evidence="2 3">KCTC 42542</strain>
    </source>
</reference>
<dbReference type="AlphaFoldDB" id="A0A5B2TGC3"/>
<keyword evidence="1" id="KW-1133">Transmembrane helix</keyword>
<name>A0A5B2TGC3_9PROT</name>
<dbReference type="Proteomes" id="UP000322110">
    <property type="component" value="Unassembled WGS sequence"/>
</dbReference>
<proteinExistence type="predicted"/>
<keyword evidence="1" id="KW-0812">Transmembrane</keyword>
<dbReference type="RefSeq" id="WP_149812342.1">
    <property type="nucleotide sequence ID" value="NZ_VUKA01000004.1"/>
</dbReference>
<keyword evidence="3" id="KW-1185">Reference proteome</keyword>
<feature type="transmembrane region" description="Helical" evidence="1">
    <location>
        <begin position="29"/>
        <end position="50"/>
    </location>
</feature>
<dbReference type="EMBL" id="VUKA01000004">
    <property type="protein sequence ID" value="KAA2213229.1"/>
    <property type="molecule type" value="Genomic_DNA"/>
</dbReference>
<comment type="caution">
    <text evidence="2">The sequence shown here is derived from an EMBL/GenBank/DDBJ whole genome shotgun (WGS) entry which is preliminary data.</text>
</comment>
<evidence type="ECO:0000313" key="3">
    <source>
        <dbReference type="Proteomes" id="UP000322110"/>
    </source>
</evidence>
<accession>A0A5B2TGC3</accession>
<keyword evidence="1" id="KW-0472">Membrane</keyword>
<evidence type="ECO:0000256" key="1">
    <source>
        <dbReference type="SAM" id="Phobius"/>
    </source>
</evidence>
<organism evidence="2 3">
    <name type="scientific">Teichococcus oryzae</name>
    <dbReference type="NCBI Taxonomy" id="1608942"/>
    <lineage>
        <taxon>Bacteria</taxon>
        <taxon>Pseudomonadati</taxon>
        <taxon>Pseudomonadota</taxon>
        <taxon>Alphaproteobacteria</taxon>
        <taxon>Acetobacterales</taxon>
        <taxon>Roseomonadaceae</taxon>
        <taxon>Roseomonas</taxon>
    </lineage>
</organism>
<protein>
    <submittedName>
        <fullName evidence="2">Uncharacterized protein</fullName>
    </submittedName>
</protein>
<evidence type="ECO:0000313" key="2">
    <source>
        <dbReference type="EMBL" id="KAA2213229.1"/>
    </source>
</evidence>
<sequence length="177" mass="18736">MDKGEGAAGRKAPIAQPTSLFGETRLDRVLGWGGVAFYVIAPILIGLVVLREFRPPSAHVEIAWGSAIHSVTIDTRRAGHGGTPQPGLILCDRERKLVISRITPAMAQAAAQCSGPSIVFSQGGFFRNARLRALSCEGTGMLRTRHGIVTAWEIGSDQPRIIAPDGEASVSSAAICH</sequence>